<dbReference type="InterPro" id="IPR007110">
    <property type="entry name" value="Ig-like_dom"/>
</dbReference>
<dbReference type="PROSITE" id="PS50835">
    <property type="entry name" value="IG_LIKE"/>
    <property type="match status" value="1"/>
</dbReference>
<dbReference type="InterPro" id="IPR013783">
    <property type="entry name" value="Ig-like_fold"/>
</dbReference>
<dbReference type="GO" id="GO:0007166">
    <property type="term" value="P:cell surface receptor signaling pathway"/>
    <property type="evidence" value="ECO:0007669"/>
    <property type="project" value="TreeGrafter"/>
</dbReference>
<name>A0A553MXI5_9TELE</name>
<comment type="caution">
    <text evidence="5">The sequence shown here is derived from an EMBL/GenBank/DDBJ whole genome shotgun (WGS) entry which is preliminary data.</text>
</comment>
<proteinExistence type="predicted"/>
<reference evidence="5 6" key="1">
    <citation type="journal article" date="2019" name="Sci. Data">
        <title>Hybrid genome assembly and annotation of Danionella translucida.</title>
        <authorList>
            <person name="Kadobianskyi M."/>
            <person name="Schulze L."/>
            <person name="Schuelke M."/>
            <person name="Judkewitz B."/>
        </authorList>
    </citation>
    <scope>NUCLEOTIDE SEQUENCE [LARGE SCALE GENOMIC DNA]</scope>
    <source>
        <strain evidence="5 6">Bolton</strain>
    </source>
</reference>
<dbReference type="InterPro" id="IPR013106">
    <property type="entry name" value="Ig_V-set"/>
</dbReference>
<evidence type="ECO:0000313" key="5">
    <source>
        <dbReference type="EMBL" id="TRY57899.1"/>
    </source>
</evidence>
<dbReference type="GO" id="GO:0005886">
    <property type="term" value="C:plasma membrane"/>
    <property type="evidence" value="ECO:0007669"/>
    <property type="project" value="TreeGrafter"/>
</dbReference>
<dbReference type="OrthoDB" id="9049585at2759"/>
<evidence type="ECO:0000256" key="2">
    <source>
        <dbReference type="ARBA" id="ARBA00022859"/>
    </source>
</evidence>
<dbReference type="GO" id="GO:0002376">
    <property type="term" value="P:immune system process"/>
    <property type="evidence" value="ECO:0007669"/>
    <property type="project" value="UniProtKB-KW"/>
</dbReference>
<sequence>QRCRAALLIIIMIRALVFLFWQAVSLVNGGVQQSPQDLIKHEGNSTQLQCRHNIPSHTIITWYKQSKDSGFTILGYTWNKNSFPEDHLKDKISLAGNGAVNGSLTIKDLKPSDSTVYYCAASL</sequence>
<dbReference type="SUPFAM" id="SSF48726">
    <property type="entry name" value="Immunoglobulin"/>
    <property type="match status" value="1"/>
</dbReference>
<protein>
    <recommendedName>
        <fullName evidence="4">Ig-like domain-containing protein</fullName>
    </recommendedName>
</protein>
<dbReference type="InterPro" id="IPR050413">
    <property type="entry name" value="TCR_beta_variable"/>
</dbReference>
<keyword evidence="1 3" id="KW-0732">Signal</keyword>
<dbReference type="SMART" id="SM00406">
    <property type="entry name" value="IGv"/>
    <property type="match status" value="1"/>
</dbReference>
<dbReference type="Gene3D" id="2.60.40.10">
    <property type="entry name" value="Immunoglobulins"/>
    <property type="match status" value="1"/>
</dbReference>
<feature type="non-terminal residue" evidence="5">
    <location>
        <position position="1"/>
    </location>
</feature>
<accession>A0A553MXI5</accession>
<feature type="signal peptide" evidence="3">
    <location>
        <begin position="1"/>
        <end position="29"/>
    </location>
</feature>
<feature type="chain" id="PRO_5022095894" description="Ig-like domain-containing protein" evidence="3">
    <location>
        <begin position="30"/>
        <end position="123"/>
    </location>
</feature>
<feature type="domain" description="Ig-like" evidence="4">
    <location>
        <begin position="42"/>
        <end position="123"/>
    </location>
</feature>
<dbReference type="AlphaFoldDB" id="A0A553MXI5"/>
<dbReference type="InterPro" id="IPR036179">
    <property type="entry name" value="Ig-like_dom_sf"/>
</dbReference>
<keyword evidence="2" id="KW-0391">Immunity</keyword>
<dbReference type="EMBL" id="SRMA01027219">
    <property type="protein sequence ID" value="TRY57899.1"/>
    <property type="molecule type" value="Genomic_DNA"/>
</dbReference>
<evidence type="ECO:0000313" key="6">
    <source>
        <dbReference type="Proteomes" id="UP000316079"/>
    </source>
</evidence>
<feature type="non-terminal residue" evidence="5">
    <location>
        <position position="123"/>
    </location>
</feature>
<organism evidence="5 6">
    <name type="scientific">Danionella cerebrum</name>
    <dbReference type="NCBI Taxonomy" id="2873325"/>
    <lineage>
        <taxon>Eukaryota</taxon>
        <taxon>Metazoa</taxon>
        <taxon>Chordata</taxon>
        <taxon>Craniata</taxon>
        <taxon>Vertebrata</taxon>
        <taxon>Euteleostomi</taxon>
        <taxon>Actinopterygii</taxon>
        <taxon>Neopterygii</taxon>
        <taxon>Teleostei</taxon>
        <taxon>Ostariophysi</taxon>
        <taxon>Cypriniformes</taxon>
        <taxon>Danionidae</taxon>
        <taxon>Danioninae</taxon>
        <taxon>Danionella</taxon>
    </lineage>
</organism>
<dbReference type="Proteomes" id="UP000316079">
    <property type="component" value="Unassembled WGS sequence"/>
</dbReference>
<dbReference type="Pfam" id="PF07686">
    <property type="entry name" value="V-set"/>
    <property type="match status" value="1"/>
</dbReference>
<evidence type="ECO:0000256" key="1">
    <source>
        <dbReference type="ARBA" id="ARBA00022729"/>
    </source>
</evidence>
<keyword evidence="6" id="KW-1185">Reference proteome</keyword>
<dbReference type="PANTHER" id="PTHR23268">
    <property type="entry name" value="T-CELL RECEPTOR BETA CHAIN"/>
    <property type="match status" value="1"/>
</dbReference>
<gene>
    <name evidence="5" type="ORF">DNTS_014415</name>
</gene>
<evidence type="ECO:0000256" key="3">
    <source>
        <dbReference type="SAM" id="SignalP"/>
    </source>
</evidence>
<evidence type="ECO:0000259" key="4">
    <source>
        <dbReference type="PROSITE" id="PS50835"/>
    </source>
</evidence>